<evidence type="ECO:0000313" key="2">
    <source>
        <dbReference type="Proteomes" id="UP000775213"/>
    </source>
</evidence>
<name>A0AAV7G5J8_DENCH</name>
<protein>
    <submittedName>
        <fullName evidence="1">Uncharacterized protein</fullName>
    </submittedName>
</protein>
<comment type="caution">
    <text evidence="1">The sequence shown here is derived from an EMBL/GenBank/DDBJ whole genome shotgun (WGS) entry which is preliminary data.</text>
</comment>
<dbReference type="AlphaFoldDB" id="A0AAV7G5J8"/>
<proteinExistence type="predicted"/>
<evidence type="ECO:0000313" key="1">
    <source>
        <dbReference type="EMBL" id="KAH0451497.1"/>
    </source>
</evidence>
<gene>
    <name evidence="1" type="ORF">IEQ34_018796</name>
</gene>
<dbReference type="EMBL" id="JAGFBR010000017">
    <property type="protein sequence ID" value="KAH0451497.1"/>
    <property type="molecule type" value="Genomic_DNA"/>
</dbReference>
<dbReference type="Proteomes" id="UP000775213">
    <property type="component" value="Unassembled WGS sequence"/>
</dbReference>
<organism evidence="1 2">
    <name type="scientific">Dendrobium chrysotoxum</name>
    <name type="common">Orchid</name>
    <dbReference type="NCBI Taxonomy" id="161865"/>
    <lineage>
        <taxon>Eukaryota</taxon>
        <taxon>Viridiplantae</taxon>
        <taxon>Streptophyta</taxon>
        <taxon>Embryophyta</taxon>
        <taxon>Tracheophyta</taxon>
        <taxon>Spermatophyta</taxon>
        <taxon>Magnoliopsida</taxon>
        <taxon>Liliopsida</taxon>
        <taxon>Asparagales</taxon>
        <taxon>Orchidaceae</taxon>
        <taxon>Epidendroideae</taxon>
        <taxon>Malaxideae</taxon>
        <taxon>Dendrobiinae</taxon>
        <taxon>Dendrobium</taxon>
    </lineage>
</organism>
<reference evidence="1 2" key="1">
    <citation type="journal article" date="2021" name="Hortic Res">
        <title>Chromosome-scale assembly of the Dendrobium chrysotoxum genome enhances the understanding of orchid evolution.</title>
        <authorList>
            <person name="Zhang Y."/>
            <person name="Zhang G.Q."/>
            <person name="Zhang D."/>
            <person name="Liu X.D."/>
            <person name="Xu X.Y."/>
            <person name="Sun W.H."/>
            <person name="Yu X."/>
            <person name="Zhu X."/>
            <person name="Wang Z.W."/>
            <person name="Zhao X."/>
            <person name="Zhong W.Y."/>
            <person name="Chen H."/>
            <person name="Yin W.L."/>
            <person name="Huang T."/>
            <person name="Niu S.C."/>
            <person name="Liu Z.J."/>
        </authorList>
    </citation>
    <scope>NUCLEOTIDE SEQUENCE [LARGE SCALE GENOMIC DNA]</scope>
    <source>
        <strain evidence="1">Lindl</strain>
    </source>
</reference>
<keyword evidence="2" id="KW-1185">Reference proteome</keyword>
<sequence length="84" mass="9742">MAKESFRNLLRKPRSSAPLRPVRDLYSNDPAWGRDLNATNAIITRRPLVQILRFADGEEKQTVMSFIYNAMDEVKLIAHNLRED</sequence>
<accession>A0AAV7G5J8</accession>